<feature type="region of interest" description="Disordered" evidence="1">
    <location>
        <begin position="1"/>
        <end position="87"/>
    </location>
</feature>
<feature type="compositionally biased region" description="Basic and acidic residues" evidence="1">
    <location>
        <begin position="54"/>
        <end position="64"/>
    </location>
</feature>
<reference evidence="3" key="1">
    <citation type="submission" date="2025-08" db="UniProtKB">
        <authorList>
            <consortium name="RefSeq"/>
        </authorList>
    </citation>
    <scope>IDENTIFICATION</scope>
    <source>
        <tissue evidence="3">Whole sample</tissue>
    </source>
</reference>
<proteinExistence type="predicted"/>
<feature type="compositionally biased region" description="Low complexity" evidence="1">
    <location>
        <begin position="1"/>
        <end position="11"/>
    </location>
</feature>
<dbReference type="PANTHER" id="PTHR46984">
    <property type="entry name" value="LEUCINE-RICH REPEAT-CONTAINING PROTEIN 71"/>
    <property type="match status" value="1"/>
</dbReference>
<evidence type="ECO:0000313" key="3">
    <source>
        <dbReference type="RefSeq" id="XP_022303402.1"/>
    </source>
</evidence>
<gene>
    <name evidence="3" type="primary">LOC111110997</name>
</gene>
<dbReference type="KEGG" id="cvn:111110997"/>
<feature type="compositionally biased region" description="Basic and acidic residues" evidence="1">
    <location>
        <begin position="412"/>
        <end position="451"/>
    </location>
</feature>
<protein>
    <submittedName>
        <fullName evidence="3">Leucine-rich repeat-containing protein 71-like isoform X1</fullName>
    </submittedName>
</protein>
<feature type="region of interest" description="Disordered" evidence="1">
    <location>
        <begin position="105"/>
        <end position="157"/>
    </location>
</feature>
<dbReference type="InterPro" id="IPR032675">
    <property type="entry name" value="LRR_dom_sf"/>
</dbReference>
<dbReference type="AlphaFoldDB" id="A0A8B8BJ72"/>
<feature type="compositionally biased region" description="Basic and acidic residues" evidence="1">
    <location>
        <begin position="381"/>
        <end position="405"/>
    </location>
</feature>
<name>A0A8B8BJ72_CRAVI</name>
<feature type="region of interest" description="Disordered" evidence="1">
    <location>
        <begin position="355"/>
        <end position="525"/>
    </location>
</feature>
<dbReference type="OrthoDB" id="120976at2759"/>
<dbReference type="SUPFAM" id="SSF52047">
    <property type="entry name" value="RNI-like"/>
    <property type="match status" value="1"/>
</dbReference>
<organism evidence="2 3">
    <name type="scientific">Crassostrea virginica</name>
    <name type="common">Eastern oyster</name>
    <dbReference type="NCBI Taxonomy" id="6565"/>
    <lineage>
        <taxon>Eukaryota</taxon>
        <taxon>Metazoa</taxon>
        <taxon>Spiralia</taxon>
        <taxon>Lophotrochozoa</taxon>
        <taxon>Mollusca</taxon>
        <taxon>Bivalvia</taxon>
        <taxon>Autobranchia</taxon>
        <taxon>Pteriomorphia</taxon>
        <taxon>Ostreida</taxon>
        <taxon>Ostreoidea</taxon>
        <taxon>Ostreidae</taxon>
        <taxon>Crassostrea</taxon>
    </lineage>
</organism>
<evidence type="ECO:0000256" key="1">
    <source>
        <dbReference type="SAM" id="MobiDB-lite"/>
    </source>
</evidence>
<feature type="compositionally biased region" description="Acidic residues" evidence="1">
    <location>
        <begin position="139"/>
        <end position="151"/>
    </location>
</feature>
<feature type="compositionally biased region" description="Polar residues" evidence="1">
    <location>
        <begin position="25"/>
        <end position="40"/>
    </location>
</feature>
<dbReference type="Proteomes" id="UP000694844">
    <property type="component" value="Chromosome 9"/>
</dbReference>
<feature type="compositionally biased region" description="Basic and acidic residues" evidence="1">
    <location>
        <begin position="123"/>
        <end position="133"/>
    </location>
</feature>
<dbReference type="PANTHER" id="PTHR46984:SF1">
    <property type="entry name" value="LEUCINE-RICH REPEAT-CONTAINING PROTEIN 71"/>
    <property type="match status" value="1"/>
</dbReference>
<dbReference type="Gene3D" id="3.80.10.10">
    <property type="entry name" value="Ribonuclease Inhibitor"/>
    <property type="match status" value="1"/>
</dbReference>
<keyword evidence="2" id="KW-1185">Reference proteome</keyword>
<accession>A0A8B8BJ72</accession>
<dbReference type="Pfam" id="PF13516">
    <property type="entry name" value="LRR_6"/>
    <property type="match status" value="4"/>
</dbReference>
<dbReference type="GeneID" id="111110997"/>
<dbReference type="SMART" id="SM00368">
    <property type="entry name" value="LRR_RI"/>
    <property type="match status" value="5"/>
</dbReference>
<evidence type="ECO:0000313" key="2">
    <source>
        <dbReference type="Proteomes" id="UP000694844"/>
    </source>
</evidence>
<dbReference type="RefSeq" id="XP_022303402.1">
    <property type="nucleotide sequence ID" value="XM_022447694.1"/>
</dbReference>
<sequence length="629" mass="68657">MSASKKNSGGNKSHHSSESNSGLSTPKSGSKTPRSASKSRITFARVANKIKMGKKVEKSLKGEKNQSAISQDEEDPNKTPEPYNCTGNFQADFTELCRRNSMAAIPPVIHRARPPTQAAPESSKPEKGKDKGKSAVPEPEPEPEVDPEGENAEPPPKTYVVKDKFEYFKPCVQVEMENYDKPETVTEIYIRGWKIDDIMMNTLKQCWSVMEKLHTINLWNVGLNGETLSIMASTLPSIVNLRTLILDGNVVTEENWHELITDESPVQNLSLRHCGMTDKGAKSIGEALGTVKRTNTKLVTLNLAGNQISDQGAIDIANGLRMNRTLMSLSLASNQIGDKGAIKLGEVLSRFPLSHEEVVERRKQKSSMGSPDRNKSPPPSRRADSKDRPGSVRSSSQHDKSDKSKQKQSAKTKKDAGKGGKEAPKEEEKHDKSKGKKDDKAAAKKDSKSGKEGGTSSRKAEEESRKTQHRGSISKDKGGNTTGRSSGASLVADTKNAAKGKSKGKDKGKPSQAEPEDMGDSSFINPLTDEADFIDGQLWVPGNRLLINLNLSRNQINEQGMAAILKAMQYQTTLALGSKSGGTGLMRICVFKNKISSEHDIVRKINDIMLPKDPFYKPPPQTPEAESTS</sequence>
<dbReference type="InterPro" id="IPR001611">
    <property type="entry name" value="Leu-rich_rpt"/>
</dbReference>
<dbReference type="InterPro" id="IPR053040">
    <property type="entry name" value="LRR-containing_protein_71"/>
</dbReference>